<name>A0A0F9Q1C5_9ZZZZ</name>
<protein>
    <submittedName>
        <fullName evidence="2">Uncharacterized protein</fullName>
    </submittedName>
</protein>
<dbReference type="AlphaFoldDB" id="A0A0F9Q1C5"/>
<feature type="region of interest" description="Disordered" evidence="1">
    <location>
        <begin position="57"/>
        <end position="80"/>
    </location>
</feature>
<proteinExistence type="predicted"/>
<feature type="compositionally biased region" description="Basic and acidic residues" evidence="1">
    <location>
        <begin position="65"/>
        <end position="80"/>
    </location>
</feature>
<comment type="caution">
    <text evidence="2">The sequence shown here is derived from an EMBL/GenBank/DDBJ whole genome shotgun (WGS) entry which is preliminary data.</text>
</comment>
<gene>
    <name evidence="2" type="ORF">LCGC14_0775490</name>
</gene>
<evidence type="ECO:0000313" key="2">
    <source>
        <dbReference type="EMBL" id="KKN36259.1"/>
    </source>
</evidence>
<evidence type="ECO:0000256" key="1">
    <source>
        <dbReference type="SAM" id="MobiDB-lite"/>
    </source>
</evidence>
<sequence length="80" mass="8857">MGFWRLNSVKDGVASSEVFNGARDGLSFIIESMLNDGATKVQVKVITLDEYLDPDGVLSGPDPDTINREMESLKDERRPL</sequence>
<accession>A0A0F9Q1C5</accession>
<dbReference type="EMBL" id="LAZR01001978">
    <property type="protein sequence ID" value="KKN36259.1"/>
    <property type="molecule type" value="Genomic_DNA"/>
</dbReference>
<reference evidence="2" key="1">
    <citation type="journal article" date="2015" name="Nature">
        <title>Complex archaea that bridge the gap between prokaryotes and eukaryotes.</title>
        <authorList>
            <person name="Spang A."/>
            <person name="Saw J.H."/>
            <person name="Jorgensen S.L."/>
            <person name="Zaremba-Niedzwiedzka K."/>
            <person name="Martijn J."/>
            <person name="Lind A.E."/>
            <person name="van Eijk R."/>
            <person name="Schleper C."/>
            <person name="Guy L."/>
            <person name="Ettema T.J."/>
        </authorList>
    </citation>
    <scope>NUCLEOTIDE SEQUENCE</scope>
</reference>
<organism evidence="2">
    <name type="scientific">marine sediment metagenome</name>
    <dbReference type="NCBI Taxonomy" id="412755"/>
    <lineage>
        <taxon>unclassified sequences</taxon>
        <taxon>metagenomes</taxon>
        <taxon>ecological metagenomes</taxon>
    </lineage>
</organism>